<dbReference type="Pfam" id="PF08808">
    <property type="entry name" value="RES"/>
    <property type="match status" value="1"/>
</dbReference>
<gene>
    <name evidence="2" type="ORF">GP644_19655</name>
</gene>
<feature type="domain" description="RES" evidence="1">
    <location>
        <begin position="9"/>
        <end position="145"/>
    </location>
</feature>
<proteinExistence type="predicted"/>
<accession>A0A6A4RBT6</accession>
<dbReference type="InterPro" id="IPR014914">
    <property type="entry name" value="RES_dom"/>
</dbReference>
<evidence type="ECO:0000313" key="3">
    <source>
        <dbReference type="Proteomes" id="UP000441586"/>
    </source>
</evidence>
<evidence type="ECO:0000259" key="1">
    <source>
        <dbReference type="Pfam" id="PF08808"/>
    </source>
</evidence>
<dbReference type="Proteomes" id="UP000441586">
    <property type="component" value="Unassembled WGS sequence"/>
</dbReference>
<sequence length="167" mass="18361">MKTVSGLFYRIVYEKFADKVLNGVISPEGRFHHSGQPALYLSPSVDSAGYAVFNYVSDNDPPRVSIPLQLNNARLLDVRDPETCEDLQICPKAADTLWRPQREAGEPATTWQASDAARSTGADGMIYAARTNAARWHIVLFRWNQITGAALAPNGTGTPWLPPNSMT</sequence>
<comment type="caution">
    <text evidence="2">The sequence shown here is derived from an EMBL/GenBank/DDBJ whole genome shotgun (WGS) entry which is preliminary data.</text>
</comment>
<organism evidence="2 3">
    <name type="scientific">Parasedimentitalea maritima</name>
    <dbReference type="NCBI Taxonomy" id="2578117"/>
    <lineage>
        <taxon>Bacteria</taxon>
        <taxon>Pseudomonadati</taxon>
        <taxon>Pseudomonadota</taxon>
        <taxon>Alphaproteobacteria</taxon>
        <taxon>Rhodobacterales</taxon>
        <taxon>Paracoccaceae</taxon>
        <taxon>Parasedimentitalea</taxon>
    </lineage>
</organism>
<name>A0A6A4RBT6_9RHOB</name>
<evidence type="ECO:0000313" key="2">
    <source>
        <dbReference type="EMBL" id="KAE9627384.1"/>
    </source>
</evidence>
<dbReference type="EMBL" id="WSFO01000013">
    <property type="protein sequence ID" value="KAE9627384.1"/>
    <property type="molecule type" value="Genomic_DNA"/>
</dbReference>
<dbReference type="RefSeq" id="WP_158981214.1">
    <property type="nucleotide sequence ID" value="NZ_WSFO01000013.1"/>
</dbReference>
<reference evidence="2 3" key="1">
    <citation type="submission" date="2019-12" db="EMBL/GenBank/DDBJ databases">
        <authorList>
            <person name="Zhang Y.-J."/>
        </authorList>
    </citation>
    <scope>NUCLEOTIDE SEQUENCE [LARGE SCALE GENOMIC DNA]</scope>
    <source>
        <strain evidence="2 3">H18S-6</strain>
    </source>
</reference>
<protein>
    <submittedName>
        <fullName evidence="2">RES domain-containing protein</fullName>
    </submittedName>
</protein>
<dbReference type="AlphaFoldDB" id="A0A6A4RBT6"/>